<name>A0A382H5E5_9ZZZZ</name>
<dbReference type="AlphaFoldDB" id="A0A382H5E5"/>
<dbReference type="EMBL" id="UINC01059280">
    <property type="protein sequence ID" value="SVB82518.1"/>
    <property type="molecule type" value="Genomic_DNA"/>
</dbReference>
<dbReference type="SUPFAM" id="SSF53756">
    <property type="entry name" value="UDP-Glycosyltransferase/glycogen phosphorylase"/>
    <property type="match status" value="1"/>
</dbReference>
<protein>
    <submittedName>
        <fullName evidence="1">Uncharacterized protein</fullName>
    </submittedName>
</protein>
<evidence type="ECO:0000313" key="1">
    <source>
        <dbReference type="EMBL" id="SVB82518.1"/>
    </source>
</evidence>
<dbReference type="Gene3D" id="3.40.50.2000">
    <property type="entry name" value="Glycogen Phosphorylase B"/>
    <property type="match status" value="2"/>
</dbReference>
<gene>
    <name evidence="1" type="ORF">METZ01_LOCUS235372</name>
</gene>
<proteinExistence type="predicted"/>
<accession>A0A382H5E5</accession>
<feature type="non-terminal residue" evidence="1">
    <location>
        <position position="193"/>
    </location>
</feature>
<organism evidence="1">
    <name type="scientific">marine metagenome</name>
    <dbReference type="NCBI Taxonomy" id="408172"/>
    <lineage>
        <taxon>unclassified sequences</taxon>
        <taxon>metagenomes</taxon>
        <taxon>ecological metagenomes</taxon>
    </lineage>
</organism>
<sequence length="193" mass="22132">MGGLSESLLNHGPVKVFTYEFPNSNLYDNKSKMNIERIKGIKLFRKYRKANLVNNFINENSNIRSVLTDHWKSLELLNKEHLNKSKTICLLHSKEINHEKGSSLNKRLIKSTDKANFIIANSNFTKELAIKVGINSSKIKVIFPGIPKPKVLEDKFKNEAESIFKDAFPKIITVARLEKRKSHDKVLMAIKNL</sequence>
<reference evidence="1" key="1">
    <citation type="submission" date="2018-05" db="EMBL/GenBank/DDBJ databases">
        <authorList>
            <person name="Lanie J.A."/>
            <person name="Ng W.-L."/>
            <person name="Kazmierczak K.M."/>
            <person name="Andrzejewski T.M."/>
            <person name="Davidsen T.M."/>
            <person name="Wayne K.J."/>
            <person name="Tettelin H."/>
            <person name="Glass J.I."/>
            <person name="Rusch D."/>
            <person name="Podicherti R."/>
            <person name="Tsui H.-C.T."/>
            <person name="Winkler M.E."/>
        </authorList>
    </citation>
    <scope>NUCLEOTIDE SEQUENCE</scope>
</reference>